<name>I7M280_TETTS</name>
<dbReference type="PROSITE" id="PS51192">
    <property type="entry name" value="HELICASE_ATP_BIND_1"/>
    <property type="match status" value="1"/>
</dbReference>
<dbReference type="CDD" id="cd00167">
    <property type="entry name" value="SANT"/>
    <property type="match status" value="1"/>
</dbReference>
<feature type="region of interest" description="Disordered" evidence="9">
    <location>
        <begin position="86"/>
        <end position="115"/>
    </location>
</feature>
<dbReference type="SUPFAM" id="SSF46689">
    <property type="entry name" value="Homeodomain-like"/>
    <property type="match status" value="2"/>
</dbReference>
<accession>I7M280</accession>
<dbReference type="SMART" id="SM00490">
    <property type="entry name" value="HELICc"/>
    <property type="match status" value="1"/>
</dbReference>
<protein>
    <submittedName>
        <fullName evidence="13">SNF2 family amine-terminal protein</fullName>
    </submittedName>
</protein>
<dbReference type="InterPro" id="IPR049730">
    <property type="entry name" value="SNF2/RAD54-like_C"/>
</dbReference>
<dbReference type="CDD" id="cd18793">
    <property type="entry name" value="SF2_C_SNF"/>
    <property type="match status" value="1"/>
</dbReference>
<evidence type="ECO:0000259" key="12">
    <source>
        <dbReference type="PROSITE" id="PS51293"/>
    </source>
</evidence>
<dbReference type="Pfam" id="PF00271">
    <property type="entry name" value="Helicase_C"/>
    <property type="match status" value="1"/>
</dbReference>
<evidence type="ECO:0000256" key="7">
    <source>
        <dbReference type="ARBA" id="ARBA00023054"/>
    </source>
</evidence>
<feature type="compositionally biased region" description="Low complexity" evidence="9">
    <location>
        <begin position="1097"/>
        <end position="1111"/>
    </location>
</feature>
<feature type="region of interest" description="Disordered" evidence="9">
    <location>
        <begin position="1"/>
        <end position="56"/>
    </location>
</feature>
<dbReference type="InterPro" id="IPR017884">
    <property type="entry name" value="SANT_dom"/>
</dbReference>
<dbReference type="InterPro" id="IPR001650">
    <property type="entry name" value="Helicase_C-like"/>
</dbReference>
<evidence type="ECO:0000256" key="9">
    <source>
        <dbReference type="SAM" id="MobiDB-lite"/>
    </source>
</evidence>
<dbReference type="Gene3D" id="3.40.50.300">
    <property type="entry name" value="P-loop containing nucleotide triphosphate hydrolases"/>
    <property type="match status" value="1"/>
</dbReference>
<dbReference type="GO" id="GO:0005634">
    <property type="term" value="C:nucleus"/>
    <property type="evidence" value="ECO:0007669"/>
    <property type="project" value="UniProtKB-SubCell"/>
</dbReference>
<dbReference type="PROSITE" id="PS51194">
    <property type="entry name" value="HELICASE_CTER"/>
    <property type="match status" value="1"/>
</dbReference>
<dbReference type="GO" id="GO:0016887">
    <property type="term" value="F:ATP hydrolysis activity"/>
    <property type="evidence" value="ECO:0007669"/>
    <property type="project" value="TreeGrafter"/>
</dbReference>
<dbReference type="GO" id="GO:0003682">
    <property type="term" value="F:chromatin binding"/>
    <property type="evidence" value="ECO:0007669"/>
    <property type="project" value="TreeGrafter"/>
</dbReference>
<keyword evidence="7" id="KW-0175">Coiled coil</keyword>
<dbReference type="PROSITE" id="PS51293">
    <property type="entry name" value="SANT"/>
    <property type="match status" value="1"/>
</dbReference>
<dbReference type="InParanoid" id="I7M280"/>
<feature type="compositionally biased region" description="Acidic residues" evidence="9">
    <location>
        <begin position="99"/>
        <end position="115"/>
    </location>
</feature>
<reference evidence="14" key="1">
    <citation type="journal article" date="2006" name="PLoS Biol.">
        <title>Macronuclear genome sequence of the ciliate Tetrahymena thermophila, a model eukaryote.</title>
        <authorList>
            <person name="Eisen J.A."/>
            <person name="Coyne R.S."/>
            <person name="Wu M."/>
            <person name="Wu D."/>
            <person name="Thiagarajan M."/>
            <person name="Wortman J.R."/>
            <person name="Badger J.H."/>
            <person name="Ren Q."/>
            <person name="Amedeo P."/>
            <person name="Jones K.M."/>
            <person name="Tallon L.J."/>
            <person name="Delcher A.L."/>
            <person name="Salzberg S.L."/>
            <person name="Silva J.C."/>
            <person name="Haas B.J."/>
            <person name="Majoros W.H."/>
            <person name="Farzad M."/>
            <person name="Carlton J.M."/>
            <person name="Smith R.K. Jr."/>
            <person name="Garg J."/>
            <person name="Pearlman R.E."/>
            <person name="Karrer K.M."/>
            <person name="Sun L."/>
            <person name="Manning G."/>
            <person name="Elde N.C."/>
            <person name="Turkewitz A.P."/>
            <person name="Asai D.J."/>
            <person name="Wilkes D.E."/>
            <person name="Wang Y."/>
            <person name="Cai H."/>
            <person name="Collins K."/>
            <person name="Stewart B.A."/>
            <person name="Lee S.R."/>
            <person name="Wilamowska K."/>
            <person name="Weinberg Z."/>
            <person name="Ruzzo W.L."/>
            <person name="Wloga D."/>
            <person name="Gaertig J."/>
            <person name="Frankel J."/>
            <person name="Tsao C.-C."/>
            <person name="Gorovsky M.A."/>
            <person name="Keeling P.J."/>
            <person name="Waller R.F."/>
            <person name="Patron N.J."/>
            <person name="Cherry J.M."/>
            <person name="Stover N.A."/>
            <person name="Krieger C.J."/>
            <person name="del Toro C."/>
            <person name="Ryder H.F."/>
            <person name="Williamson S.C."/>
            <person name="Barbeau R.A."/>
            <person name="Hamilton E.P."/>
            <person name="Orias E."/>
        </authorList>
    </citation>
    <scope>NUCLEOTIDE SEQUENCE [LARGE SCALE GENOMIC DNA]</scope>
    <source>
        <strain evidence="14">SB210</strain>
    </source>
</reference>
<dbReference type="GO" id="GO:0005524">
    <property type="term" value="F:ATP binding"/>
    <property type="evidence" value="ECO:0007669"/>
    <property type="project" value="UniProtKB-KW"/>
</dbReference>
<dbReference type="EMBL" id="GG662639">
    <property type="protein sequence ID" value="EAR99498.2"/>
    <property type="molecule type" value="Genomic_DNA"/>
</dbReference>
<dbReference type="Pfam" id="PF00176">
    <property type="entry name" value="SNF2-rel_dom"/>
    <property type="match status" value="1"/>
</dbReference>
<dbReference type="GO" id="GO:0000785">
    <property type="term" value="C:chromatin"/>
    <property type="evidence" value="ECO:0007669"/>
    <property type="project" value="TreeGrafter"/>
</dbReference>
<dbReference type="eggNOG" id="KOG0385">
    <property type="taxonomic scope" value="Eukaryota"/>
</dbReference>
<evidence type="ECO:0000256" key="4">
    <source>
        <dbReference type="ARBA" id="ARBA00022801"/>
    </source>
</evidence>
<dbReference type="GeneID" id="7843770"/>
<dbReference type="KEGG" id="tet:TTHERM_00137610"/>
<feature type="region of interest" description="Disordered" evidence="9">
    <location>
        <begin position="1041"/>
        <end position="1115"/>
    </location>
</feature>
<dbReference type="GO" id="GO:0034728">
    <property type="term" value="P:nucleosome organization"/>
    <property type="evidence" value="ECO:0007669"/>
    <property type="project" value="TreeGrafter"/>
</dbReference>
<feature type="domain" description="SANT" evidence="12">
    <location>
        <begin position="799"/>
        <end position="851"/>
    </location>
</feature>
<evidence type="ECO:0000259" key="10">
    <source>
        <dbReference type="PROSITE" id="PS51192"/>
    </source>
</evidence>
<dbReference type="AlphaFoldDB" id="I7M280"/>
<dbReference type="Pfam" id="PF09111">
    <property type="entry name" value="SLIDE"/>
    <property type="match status" value="1"/>
</dbReference>
<dbReference type="GO" id="GO:0004386">
    <property type="term" value="F:helicase activity"/>
    <property type="evidence" value="ECO:0007669"/>
    <property type="project" value="UniProtKB-KW"/>
</dbReference>
<dbReference type="OrthoDB" id="5857104at2759"/>
<dbReference type="InterPro" id="IPR009057">
    <property type="entry name" value="Homeodomain-like_sf"/>
</dbReference>
<dbReference type="InterPro" id="IPR001005">
    <property type="entry name" value="SANT/Myb"/>
</dbReference>
<evidence type="ECO:0000256" key="5">
    <source>
        <dbReference type="ARBA" id="ARBA00022806"/>
    </source>
</evidence>
<feature type="compositionally biased region" description="Low complexity" evidence="9">
    <location>
        <begin position="1041"/>
        <end position="1090"/>
    </location>
</feature>
<dbReference type="SMART" id="SM00487">
    <property type="entry name" value="DEXDc"/>
    <property type="match status" value="1"/>
</dbReference>
<dbReference type="GO" id="GO:0140658">
    <property type="term" value="F:ATP-dependent chromatin remodeler activity"/>
    <property type="evidence" value="ECO:0007669"/>
    <property type="project" value="TreeGrafter"/>
</dbReference>
<dbReference type="InterPro" id="IPR014001">
    <property type="entry name" value="Helicase_ATP-bd"/>
</dbReference>
<dbReference type="InterPro" id="IPR015195">
    <property type="entry name" value="SLIDE"/>
</dbReference>
<dbReference type="FunFam" id="3.40.50.10810:FF:000015">
    <property type="entry name" value="lymphoid-specific helicase isoform X1"/>
    <property type="match status" value="1"/>
</dbReference>
<dbReference type="InterPro" id="IPR038718">
    <property type="entry name" value="SNF2-like_sf"/>
</dbReference>
<dbReference type="SMART" id="SM00717">
    <property type="entry name" value="SANT"/>
    <property type="match status" value="2"/>
</dbReference>
<dbReference type="PANTHER" id="PTHR45623:SF49">
    <property type="entry name" value="SWI_SNF-RELATED MATRIX-ASSOCIATED ACTIN-DEPENDENT REGULATOR OF CHROMATIN SUBFAMILY A MEMBER 5"/>
    <property type="match status" value="1"/>
</dbReference>
<proteinExistence type="inferred from homology"/>
<sequence length="1218" mass="142375">MADETNEKSRGFEDVMDEEDDVHEVEKIQGRKSQQQKYLKQISNDDENPQQEEISDVEKKMKTLLLKAEQYASFLVSRHQQKKNKKQVVQKRRGQYQEEKEEEEQLIKEEEEEDDNLPTILTSQPKILKGGKLKDYQMIGLNWMISLYETGLNGILADDMGLGKTIQSISLIGFLKEFKKINGPHLIIAPKSTLGNWFNEFQKWLPCCRTIKLIATKDEREEILQNYIANSKFDVCLTSFEGAKLCQKYLKKINFQYIIIDEAHKIKNEESQTALILRMFKTNYKILLTGTPLQNNLHELWSLLNFLLPDLFSSSEIFDEWFSANNLSGKNNNEENDTKNIEMISQLHRILKPFMMRRTKSEVMQTLPPKKEIHLYVGLTESQLNIYRNLLSPKKSITGSEDDKKFYLNILMQLRKVCNHPYLFEGIEEEGLPPLGEHIITNCGKMMVLDKLLQKLKNGKHQVLIFSQMTMVLDILEDYCNYRQFKYCRIDGNTDMTDRDNQISDFVKEDSTKYIFLLSTRAGGLGINLATADTVVLYDSDWNPQMDLQAMDRAHRIGQKNIVNVYRLISENTIEEKIIERQTIKLKWDQLIIQQGRLAQKNRVLSRDEIKDMIQFGASAIFKSKGGTYTDEDIDILLQRGEQKTKDHNKTIDEKFKKSNEQVGELSLSSINIYDFLQKNHDNDKTKEDKEALDEQLARELASELRSRREKKTMNYNINAQFSHMMATAPMPKAAKIIKLPEHQLFVEREKLQELLQKEEDFKCMSNRAKKAEKEEENSIEENGLTPKENKLKDQYWATGFPTWLKQEYLSFIQGCERFGKTAYKEIAEHIKTKTEEEVSQYSKAFWERIDTISEKDKIIKNIERGEQILKQKLVMSDLLKERCKIYQNVKEEFEFNSAIYNKSKSKFYTTENDKFLIYASYQMGYCNWPVIIKEIKTNPMFQFDHFFKSRSEYELNKRLQSLLKVVEKEKDFIVQIEAKKLKLKQEQEEKQREQELKKEQQKQQQQLLEQQKAEKEKANQQQQQQQQQQQLNTEIIVTDSQPKPQQNSNNNKDSKNINSAKNSQESQAKQQSTIQKSSNQQSNQVQQTQKIKDPQNSSSSKNNNTNSKTNGLKQNSLLNYGVKVDKKVQQAPILIDLESEDEEDDKIKIKRLPNVIVPEPLSQESKQETQQKQSQQSSQSSNKQSTSNASNNINSKKSHNVKDDKIEQNPQKKLKRD</sequence>
<feature type="compositionally biased region" description="Acidic residues" evidence="9">
    <location>
        <begin position="44"/>
        <end position="55"/>
    </location>
</feature>
<dbReference type="Gene3D" id="3.40.50.10810">
    <property type="entry name" value="Tandem AAA-ATPase domain"/>
    <property type="match status" value="1"/>
</dbReference>
<feature type="compositionally biased region" description="Low complexity" evidence="9">
    <location>
        <begin position="1163"/>
        <end position="1196"/>
    </location>
</feature>
<keyword evidence="5" id="KW-0347">Helicase</keyword>
<feature type="compositionally biased region" description="Basic and acidic residues" evidence="9">
    <location>
        <begin position="1"/>
        <end position="13"/>
    </location>
</feature>
<evidence type="ECO:0000256" key="6">
    <source>
        <dbReference type="ARBA" id="ARBA00022840"/>
    </source>
</evidence>
<dbReference type="InterPro" id="IPR027417">
    <property type="entry name" value="P-loop_NTPase"/>
</dbReference>
<dbReference type="FunFam" id="3.40.50.300:FF:000082">
    <property type="entry name" value="ISWI chromatin remodeling complex ATPase ISW1"/>
    <property type="match status" value="1"/>
</dbReference>
<feature type="region of interest" description="Disordered" evidence="9">
    <location>
        <begin position="1008"/>
        <end position="1028"/>
    </location>
</feature>
<dbReference type="InterPro" id="IPR000330">
    <property type="entry name" value="SNF2_N"/>
</dbReference>
<dbReference type="GO" id="GO:0042393">
    <property type="term" value="F:histone binding"/>
    <property type="evidence" value="ECO:0007669"/>
    <property type="project" value="TreeGrafter"/>
</dbReference>
<feature type="compositionally biased region" description="Polar residues" evidence="9">
    <location>
        <begin position="31"/>
        <end position="42"/>
    </location>
</feature>
<organism evidence="13 14">
    <name type="scientific">Tetrahymena thermophila (strain SB210)</name>
    <dbReference type="NCBI Taxonomy" id="312017"/>
    <lineage>
        <taxon>Eukaryota</taxon>
        <taxon>Sar</taxon>
        <taxon>Alveolata</taxon>
        <taxon>Ciliophora</taxon>
        <taxon>Intramacronucleata</taxon>
        <taxon>Oligohymenophorea</taxon>
        <taxon>Hymenostomatida</taxon>
        <taxon>Tetrahymenina</taxon>
        <taxon>Tetrahymenidae</taxon>
        <taxon>Tetrahymena</taxon>
    </lineage>
</organism>
<feature type="domain" description="Helicase ATP-binding" evidence="10">
    <location>
        <begin position="145"/>
        <end position="310"/>
    </location>
</feature>
<feature type="domain" description="Helicase C-terminal" evidence="11">
    <location>
        <begin position="448"/>
        <end position="599"/>
    </location>
</feature>
<dbReference type="Gene3D" id="1.10.10.60">
    <property type="entry name" value="Homeodomain-like"/>
    <property type="match status" value="2"/>
</dbReference>
<keyword evidence="4" id="KW-0378">Hydrolase</keyword>
<evidence type="ECO:0000256" key="2">
    <source>
        <dbReference type="ARBA" id="ARBA00009687"/>
    </source>
</evidence>
<dbReference type="PANTHER" id="PTHR45623">
    <property type="entry name" value="CHROMODOMAIN-HELICASE-DNA-BINDING PROTEIN 3-RELATED-RELATED"/>
    <property type="match status" value="1"/>
</dbReference>
<evidence type="ECO:0000256" key="1">
    <source>
        <dbReference type="ARBA" id="ARBA00004123"/>
    </source>
</evidence>
<evidence type="ECO:0000256" key="8">
    <source>
        <dbReference type="ARBA" id="ARBA00023242"/>
    </source>
</evidence>
<dbReference type="RefSeq" id="XP_001019743.2">
    <property type="nucleotide sequence ID" value="XM_001019743.2"/>
</dbReference>
<evidence type="ECO:0000313" key="13">
    <source>
        <dbReference type="EMBL" id="EAR99498.2"/>
    </source>
</evidence>
<feature type="compositionally biased region" description="Acidic residues" evidence="9">
    <location>
        <begin position="14"/>
        <end position="23"/>
    </location>
</feature>
<dbReference type="Proteomes" id="UP000009168">
    <property type="component" value="Unassembled WGS sequence"/>
</dbReference>
<dbReference type="STRING" id="312017.I7M280"/>
<evidence type="ECO:0000313" key="14">
    <source>
        <dbReference type="Proteomes" id="UP000009168"/>
    </source>
</evidence>
<dbReference type="GO" id="GO:0003677">
    <property type="term" value="F:DNA binding"/>
    <property type="evidence" value="ECO:0007669"/>
    <property type="project" value="InterPro"/>
</dbReference>
<keyword evidence="6" id="KW-0067">ATP-binding</keyword>
<evidence type="ECO:0000259" key="11">
    <source>
        <dbReference type="PROSITE" id="PS51194"/>
    </source>
</evidence>
<comment type="similarity">
    <text evidence="2">Belongs to the SNF2/RAD54 helicase family. ISWI subfamily.</text>
</comment>
<feature type="region of interest" description="Disordered" evidence="9">
    <location>
        <begin position="1139"/>
        <end position="1218"/>
    </location>
</feature>
<gene>
    <name evidence="13" type="ORF">TTHERM_00137610</name>
</gene>
<comment type="subcellular location">
    <subcellularLocation>
        <location evidence="1">Nucleus</location>
    </subcellularLocation>
</comment>
<evidence type="ECO:0000256" key="3">
    <source>
        <dbReference type="ARBA" id="ARBA00022741"/>
    </source>
</evidence>
<keyword evidence="3" id="KW-0547">Nucleotide-binding</keyword>
<keyword evidence="14" id="KW-1185">Reference proteome</keyword>
<dbReference type="SUPFAM" id="SSF52540">
    <property type="entry name" value="P-loop containing nucleoside triphosphate hydrolases"/>
    <property type="match status" value="2"/>
</dbReference>
<dbReference type="FunCoup" id="I7M280">
    <property type="interactions" value="143"/>
</dbReference>
<keyword evidence="8" id="KW-0539">Nucleus</keyword>